<sequence length="37" mass="4397">MKRHKIYSLCRFSQKLAGTPFNARCYRRFGGIYAGWL</sequence>
<proteinExistence type="predicted"/>
<dbReference type="Proteomes" id="UP000254640">
    <property type="component" value="Unassembled WGS sequence"/>
</dbReference>
<organism evidence="1 2">
    <name type="scientific">Enterobacter agglomerans</name>
    <name type="common">Erwinia herbicola</name>
    <name type="synonym">Pantoea agglomerans</name>
    <dbReference type="NCBI Taxonomy" id="549"/>
    <lineage>
        <taxon>Bacteria</taxon>
        <taxon>Pseudomonadati</taxon>
        <taxon>Pseudomonadota</taxon>
        <taxon>Gammaproteobacteria</taxon>
        <taxon>Enterobacterales</taxon>
        <taxon>Erwiniaceae</taxon>
        <taxon>Pantoea</taxon>
        <taxon>Pantoea agglomerans group</taxon>
    </lineage>
</organism>
<accession>A0A379ACN9</accession>
<dbReference type="EMBL" id="UGSO01000001">
    <property type="protein sequence ID" value="SUB15020.1"/>
    <property type="molecule type" value="Genomic_DNA"/>
</dbReference>
<protein>
    <submittedName>
        <fullName evidence="1">Uncharacterized protein</fullName>
    </submittedName>
</protein>
<name>A0A379ACN9_ENTAG</name>
<dbReference type="AlphaFoldDB" id="A0A379ACN9"/>
<gene>
    <name evidence="1" type="ORF">NCTC9381_00885</name>
</gene>
<keyword evidence="2" id="KW-1185">Reference proteome</keyword>
<evidence type="ECO:0000313" key="2">
    <source>
        <dbReference type="Proteomes" id="UP000254640"/>
    </source>
</evidence>
<evidence type="ECO:0000313" key="1">
    <source>
        <dbReference type="EMBL" id="SUB15020.1"/>
    </source>
</evidence>
<reference evidence="1 2" key="1">
    <citation type="submission" date="2018-06" db="EMBL/GenBank/DDBJ databases">
        <authorList>
            <consortium name="Pathogen Informatics"/>
            <person name="Doyle S."/>
        </authorList>
    </citation>
    <scope>NUCLEOTIDE SEQUENCE [LARGE SCALE GENOMIC DNA]</scope>
    <source>
        <strain evidence="1 2">NCTC9381</strain>
    </source>
</reference>